<dbReference type="PANTHER" id="PTHR11516">
    <property type="entry name" value="PYRUVATE DEHYDROGENASE E1 COMPONENT, ALPHA SUBUNIT BACTERIAL AND ORGANELLAR"/>
    <property type="match status" value="1"/>
</dbReference>
<dbReference type="PANTHER" id="PTHR11516:SF60">
    <property type="entry name" value="PYRUVATE DEHYDROGENASE E1 COMPONENT SUBUNIT ALPHA"/>
    <property type="match status" value="1"/>
</dbReference>
<protein>
    <recommendedName>
        <fullName evidence="4 10">Pyruvate dehydrogenase E1 component subunit alpha</fullName>
        <ecNumber evidence="3 10">1.2.4.1</ecNumber>
    </recommendedName>
</protein>
<dbReference type="FunFam" id="3.40.50.970:FF:000013">
    <property type="entry name" value="Pyruvate dehydrogenase E1 component subunit alpha"/>
    <property type="match status" value="1"/>
</dbReference>
<evidence type="ECO:0000256" key="9">
    <source>
        <dbReference type="ARBA" id="ARBA00051231"/>
    </source>
</evidence>
<dbReference type="KEGG" id="nabu:FZC36_01530"/>
<reference evidence="12 13" key="1">
    <citation type="submission" date="2019-08" db="EMBL/GenBank/DDBJ databases">
        <title>Highly reduced genomes of protist endosymbionts show evolutionary convergence.</title>
        <authorList>
            <person name="George E."/>
            <person name="Husnik F."/>
            <person name="Tashyreva D."/>
            <person name="Prokopchuk G."/>
            <person name="Horak A."/>
            <person name="Kwong W.K."/>
            <person name="Lukes J."/>
            <person name="Keeling P.J."/>
        </authorList>
    </citation>
    <scope>NUCLEOTIDE SEQUENCE [LARGE SCALE GENOMIC DNA]</scope>
    <source>
        <strain evidence="12">1604HC</strain>
    </source>
</reference>
<comment type="function">
    <text evidence="8">The pyruvate dehydrogenase complex catalyzes the overall conversion of pyruvate to acetyl-CoA and CO(2). It contains multiple copies of three enzymatic components: pyruvate dehydrogenase (E1), dihydrolipoamide acetyltransferase (E2) and lipoamide dehydrogenase (E3).</text>
</comment>
<dbReference type="SUPFAM" id="SSF52518">
    <property type="entry name" value="Thiamin diphosphate-binding fold (THDP-binding)"/>
    <property type="match status" value="1"/>
</dbReference>
<evidence type="ECO:0000313" key="12">
    <source>
        <dbReference type="EMBL" id="QEK39115.1"/>
    </source>
</evidence>
<dbReference type="InterPro" id="IPR029061">
    <property type="entry name" value="THDP-binding"/>
</dbReference>
<evidence type="ECO:0000256" key="4">
    <source>
        <dbReference type="ARBA" id="ARBA00014159"/>
    </source>
</evidence>
<dbReference type="NCBIfam" id="TIGR03182">
    <property type="entry name" value="PDH_E1_alph_y"/>
    <property type="match status" value="1"/>
</dbReference>
<comment type="catalytic activity">
    <reaction evidence="9 10">
        <text>N(6)-[(R)-lipoyl]-L-lysyl-[protein] + pyruvate + H(+) = N(6)-[(R)-S(8)-acetyldihydrolipoyl]-L-lysyl-[protein] + CO2</text>
        <dbReference type="Rhea" id="RHEA:19189"/>
        <dbReference type="Rhea" id="RHEA-COMP:10474"/>
        <dbReference type="Rhea" id="RHEA-COMP:10478"/>
        <dbReference type="ChEBI" id="CHEBI:15361"/>
        <dbReference type="ChEBI" id="CHEBI:15378"/>
        <dbReference type="ChEBI" id="CHEBI:16526"/>
        <dbReference type="ChEBI" id="CHEBI:83099"/>
        <dbReference type="ChEBI" id="CHEBI:83111"/>
        <dbReference type="EC" id="1.2.4.1"/>
    </reaction>
</comment>
<evidence type="ECO:0000256" key="1">
    <source>
        <dbReference type="ARBA" id="ARBA00001964"/>
    </source>
</evidence>
<dbReference type="RefSeq" id="WP_148972238.1">
    <property type="nucleotide sequence ID" value="NZ_CP043314.1"/>
</dbReference>
<evidence type="ECO:0000256" key="3">
    <source>
        <dbReference type="ARBA" id="ARBA00012281"/>
    </source>
</evidence>
<evidence type="ECO:0000256" key="6">
    <source>
        <dbReference type="ARBA" id="ARBA00023052"/>
    </source>
</evidence>
<evidence type="ECO:0000259" key="11">
    <source>
        <dbReference type="Pfam" id="PF00676"/>
    </source>
</evidence>
<dbReference type="GO" id="GO:0006086">
    <property type="term" value="P:pyruvate decarboxylation to acetyl-CoA"/>
    <property type="evidence" value="ECO:0007669"/>
    <property type="project" value="InterPro"/>
</dbReference>
<gene>
    <name evidence="10 12" type="primary">pdhA</name>
    <name evidence="12" type="ORF">FZC36_01530</name>
</gene>
<dbReference type="OrthoDB" id="9766715at2"/>
<keyword evidence="7 10" id="KW-0670">Pyruvate</keyword>
<evidence type="ECO:0000256" key="10">
    <source>
        <dbReference type="RuleBase" id="RU361139"/>
    </source>
</evidence>
<keyword evidence="13" id="KW-1185">Reference proteome</keyword>
<evidence type="ECO:0000256" key="2">
    <source>
        <dbReference type="ARBA" id="ARBA00011870"/>
    </source>
</evidence>
<dbReference type="InterPro" id="IPR001017">
    <property type="entry name" value="DH_E1"/>
</dbReference>
<comment type="cofactor">
    <cofactor evidence="1 10">
        <name>thiamine diphosphate</name>
        <dbReference type="ChEBI" id="CHEBI:58937"/>
    </cofactor>
</comment>
<dbReference type="CDD" id="cd02000">
    <property type="entry name" value="TPP_E1_PDC_ADC_BCADC"/>
    <property type="match status" value="1"/>
</dbReference>
<dbReference type="EMBL" id="CP043314">
    <property type="protein sequence ID" value="QEK39115.1"/>
    <property type="molecule type" value="Genomic_DNA"/>
</dbReference>
<accession>A0A5C0UG86</accession>
<organism evidence="12 13">
    <name type="scientific">Candidatus Nesciobacter abundans</name>
    <dbReference type="NCBI Taxonomy" id="2601668"/>
    <lineage>
        <taxon>Bacteria</taxon>
        <taxon>Pseudomonadati</taxon>
        <taxon>Pseudomonadota</taxon>
        <taxon>Alphaproteobacteria</taxon>
        <taxon>Holosporales</taxon>
        <taxon>Holosporaceae</taxon>
        <taxon>Candidatus Nesciobacter</taxon>
    </lineage>
</organism>
<dbReference type="GO" id="GO:0004739">
    <property type="term" value="F:pyruvate dehydrogenase (acetyl-transferring) activity"/>
    <property type="evidence" value="ECO:0007669"/>
    <property type="project" value="UniProtKB-UniRule"/>
</dbReference>
<sequence length="325" mass="36400">MPTLFVDKDNKYHKIYKQMLLARKFEEATVQLYREGLIRGFCHPYIGQEAVLIGINSKMQSQDSMITGYRCHAHTIIAGCDPKSVMAELTGRSTGCSKGKGGSMHMFSIKNRFYGGHGIVGAWTSLGTGIGFSHKYKEDNGVCVVFLGDGSSNQGQFFESMNMASLWNLPVLYIIENNGYAIGTSVERSAAGGPLHKRGECFGIDSEEVDGMDVEKMSEAADRGLSIARSGKPYIIEAATYRFRPHSMSDPDKHRSKEEIDKYKALDPISSYEQKCLKNKFMTEDEVKQIKKEVKEIVSESVKFAKESPFPENHEMFEDLYTKSL</sequence>
<dbReference type="EC" id="1.2.4.1" evidence="3 10"/>
<dbReference type="InterPro" id="IPR050642">
    <property type="entry name" value="PDH_E1_Alpha_Subunit"/>
</dbReference>
<dbReference type="InterPro" id="IPR017597">
    <property type="entry name" value="Pyrv_DH_E1_asu_subgrp-y"/>
</dbReference>
<dbReference type="Pfam" id="PF00676">
    <property type="entry name" value="E1_dh"/>
    <property type="match status" value="1"/>
</dbReference>
<proteinExistence type="predicted"/>
<evidence type="ECO:0000313" key="13">
    <source>
        <dbReference type="Proteomes" id="UP000324924"/>
    </source>
</evidence>
<dbReference type="Gene3D" id="3.40.50.970">
    <property type="match status" value="1"/>
</dbReference>
<comment type="subunit">
    <text evidence="2 10">Heterodimer of an alpha and a beta chain.</text>
</comment>
<keyword evidence="6 10" id="KW-0786">Thiamine pyrophosphate</keyword>
<dbReference type="Proteomes" id="UP000324924">
    <property type="component" value="Chromosome"/>
</dbReference>
<evidence type="ECO:0000256" key="5">
    <source>
        <dbReference type="ARBA" id="ARBA00023002"/>
    </source>
</evidence>
<evidence type="ECO:0000256" key="8">
    <source>
        <dbReference type="ARBA" id="ARBA00025211"/>
    </source>
</evidence>
<name>A0A5C0UG86_9PROT</name>
<evidence type="ECO:0000256" key="7">
    <source>
        <dbReference type="ARBA" id="ARBA00023317"/>
    </source>
</evidence>
<feature type="domain" description="Dehydrogenase E1 component" evidence="11">
    <location>
        <begin position="18"/>
        <end position="312"/>
    </location>
</feature>
<dbReference type="AlphaFoldDB" id="A0A5C0UG86"/>
<keyword evidence="5 10" id="KW-0560">Oxidoreductase</keyword>